<dbReference type="EMBL" id="BFBR01000011">
    <property type="protein sequence ID" value="GBF59200.1"/>
    <property type="molecule type" value="Genomic_DNA"/>
</dbReference>
<sequence length="236" mass="24469">MELGERISEASLGWAPYTPASASTPGFVLQSKNPDAIKDFTNGIVRQAMVAGEPILLSKIVNVGDKTGAMAALLTPGMRAITFPVTTESGVAGFVLPNDKVDIVLTREVQFMAKGQTQSRVVSSTIMENVRVLAIDQAIQPNKDAKTITGTSATVELSAADAEKLRIAQKLGDLSLMLRGYADMSGPTYVRAGAPVLVQGVVSTPANPAPAAPSEGNNGAGPPPAPTPVKVYRGGQ</sequence>
<evidence type="ECO:0000313" key="4">
    <source>
        <dbReference type="Proteomes" id="UP000245086"/>
    </source>
</evidence>
<reference evidence="3 4" key="1">
    <citation type="journal article" date="2018" name="Genome Announc.">
        <title>Draft Genome Sequence of "Candidatus Phycosocius bacilliformis," an Alphaproteobacterial Ectosymbiont of the Hydrocarbon-Producing Green Alga Botryococcus braunii.</title>
        <authorList>
            <person name="Tanabe Y."/>
            <person name="Yamaguchi H."/>
            <person name="Watanabe M.M."/>
        </authorList>
    </citation>
    <scope>NUCLEOTIDE SEQUENCE [LARGE SCALE GENOMIC DNA]</scope>
    <source>
        <strain evidence="3 4">BOTRYCO-2</strain>
    </source>
</reference>
<keyword evidence="4" id="KW-1185">Reference proteome</keyword>
<dbReference type="NCBIfam" id="TIGR03177">
    <property type="entry name" value="pilus_cpaB"/>
    <property type="match status" value="1"/>
</dbReference>
<accession>A0A2P2EDS3</accession>
<dbReference type="AlphaFoldDB" id="A0A2P2EDS3"/>
<proteinExistence type="predicted"/>
<feature type="region of interest" description="Disordered" evidence="1">
    <location>
        <begin position="207"/>
        <end position="236"/>
    </location>
</feature>
<evidence type="ECO:0000313" key="3">
    <source>
        <dbReference type="EMBL" id="GBF59200.1"/>
    </source>
</evidence>
<dbReference type="InterPro" id="IPR017592">
    <property type="entry name" value="Pilus_assmbl_Flp-typ_CpaB"/>
</dbReference>
<dbReference type="Proteomes" id="UP000245086">
    <property type="component" value="Unassembled WGS sequence"/>
</dbReference>
<evidence type="ECO:0000256" key="1">
    <source>
        <dbReference type="SAM" id="MobiDB-lite"/>
    </source>
</evidence>
<evidence type="ECO:0000259" key="2">
    <source>
        <dbReference type="Pfam" id="PF16976"/>
    </source>
</evidence>
<protein>
    <recommendedName>
        <fullName evidence="2">Flp pilus assembly protein RcpC/CpaB domain-containing protein</fullName>
    </recommendedName>
</protein>
<organism evidence="3 4">
    <name type="scientific">Candidatus Phycosocius bacilliformis</name>
    <dbReference type="NCBI Taxonomy" id="1445552"/>
    <lineage>
        <taxon>Bacteria</taxon>
        <taxon>Pseudomonadati</taxon>
        <taxon>Pseudomonadota</taxon>
        <taxon>Alphaproteobacteria</taxon>
        <taxon>Caulobacterales</taxon>
        <taxon>Caulobacterales incertae sedis</taxon>
        <taxon>Candidatus Phycosocius</taxon>
    </lineage>
</organism>
<feature type="domain" description="Flp pilus assembly protein RcpC/CpaB" evidence="2">
    <location>
        <begin position="69"/>
        <end position="179"/>
    </location>
</feature>
<dbReference type="Pfam" id="PF16976">
    <property type="entry name" value="RcpC"/>
    <property type="match status" value="1"/>
</dbReference>
<comment type="caution">
    <text evidence="3">The sequence shown here is derived from an EMBL/GenBank/DDBJ whole genome shotgun (WGS) entry which is preliminary data.</text>
</comment>
<dbReference type="InterPro" id="IPR031571">
    <property type="entry name" value="RcpC_dom"/>
</dbReference>
<name>A0A2P2EDS3_9PROT</name>
<gene>
    <name evidence="3" type="ORF">PbB2_02892</name>
</gene>